<feature type="region of interest" description="Disordered" evidence="1">
    <location>
        <begin position="490"/>
        <end position="590"/>
    </location>
</feature>
<feature type="domain" description="Protein masquerade clip-domain" evidence="3">
    <location>
        <begin position="396"/>
        <end position="426"/>
    </location>
</feature>
<evidence type="ECO:0000256" key="2">
    <source>
        <dbReference type="SAM" id="SignalP"/>
    </source>
</evidence>
<name>A0A7R9BZ41_9CRUS</name>
<feature type="domain" description="Protein masquerade clip-domain" evidence="3">
    <location>
        <begin position="588"/>
        <end position="603"/>
    </location>
</feature>
<feature type="compositionally biased region" description="Low complexity" evidence="1">
    <location>
        <begin position="564"/>
        <end position="580"/>
    </location>
</feature>
<feature type="non-terminal residue" evidence="4">
    <location>
        <position position="1"/>
    </location>
</feature>
<evidence type="ECO:0000313" key="4">
    <source>
        <dbReference type="EMBL" id="CAD7283854.1"/>
    </source>
</evidence>
<feature type="region of interest" description="Disordered" evidence="1">
    <location>
        <begin position="131"/>
        <end position="257"/>
    </location>
</feature>
<dbReference type="AlphaFoldDB" id="A0A7R9BZ41"/>
<feature type="compositionally biased region" description="Low complexity" evidence="1">
    <location>
        <begin position="164"/>
        <end position="255"/>
    </location>
</feature>
<feature type="compositionally biased region" description="Low complexity" evidence="1">
    <location>
        <begin position="369"/>
        <end position="380"/>
    </location>
</feature>
<sequence>MEIGCAIRKKLLDVCFFCFILGAVLSTTAVTEEISPGTPETRQVGSFDVGNPLRNPSRRPTPPSISPSAPSLGSVLGSLWSSITTTSKDPNCRGTCFNALAAFLCDEVDTSPNACMKSDERCCVDRAALSSPDVAASDASSSPPPPSTTTRRPQQANTRIISPATTTTTTTTVSTTTSTSTTTTPVPTTAKKTTTLTTTRPKSATTRRQAVTAKKPSTTKRPTLTTPKKTTTSAKTTTTTTSTTTTEAPTTRKAPLTPAVTQSITSATLAPLPEKQADNVDTIGGNKGDNEEDIEYMDTVVEKVSGGDSLAECPGVCVAPSISEYCDAVLTRHGLCKGVLRCCVTRCCDYELALKICLDGSAVLQSRSQQKPAGQQQQNKGPPPTEYHGPIPAHKRCKGTCVGSFFTFLCDKIDTESICPSGGQCCLTRENMGTGPGQQQTGVQNKAKPNCPGRCVSLLMSTFCTSPARLLPETTCEEGSVCCVERPGGGGAGPGPVNNNNNNRRPQPPLQQGPPRNKPLQRKPPPMSSSSPLGSLGTLLGLLSPDTMSPNGNRPLGSQRRPATTSTTSTTTTTTTTTTTEAPDPRQECPGTCIVPFLSFTCF</sequence>
<proteinExistence type="predicted"/>
<keyword evidence="5" id="KW-1185">Reference proteome</keyword>
<reference evidence="4" key="1">
    <citation type="submission" date="2020-11" db="EMBL/GenBank/DDBJ databases">
        <authorList>
            <person name="Tran Van P."/>
        </authorList>
    </citation>
    <scope>NUCLEOTIDE SEQUENCE</scope>
</reference>
<protein>
    <recommendedName>
        <fullName evidence="3">Protein masquerade clip-domain domain-containing protein</fullName>
    </recommendedName>
</protein>
<feature type="domain" description="Protein masquerade clip-domain" evidence="3">
    <location>
        <begin position="450"/>
        <end position="484"/>
    </location>
</feature>
<feature type="compositionally biased region" description="Polar residues" evidence="1">
    <location>
        <begin position="148"/>
        <end position="160"/>
    </location>
</feature>
<dbReference type="Pfam" id="PF18398">
    <property type="entry name" value="CLIP_SPH_mas"/>
    <property type="match status" value="5"/>
</dbReference>
<feature type="chain" id="PRO_5036403062" description="Protein masquerade clip-domain domain-containing protein" evidence="2">
    <location>
        <begin position="27"/>
        <end position="603"/>
    </location>
</feature>
<feature type="signal peptide" evidence="2">
    <location>
        <begin position="1"/>
        <end position="26"/>
    </location>
</feature>
<dbReference type="Proteomes" id="UP000678499">
    <property type="component" value="Unassembled WGS sequence"/>
</dbReference>
<evidence type="ECO:0000259" key="3">
    <source>
        <dbReference type="Pfam" id="PF18398"/>
    </source>
</evidence>
<feature type="compositionally biased region" description="Low complexity" evidence="1">
    <location>
        <begin position="131"/>
        <end position="141"/>
    </location>
</feature>
<organism evidence="4">
    <name type="scientific">Notodromas monacha</name>
    <dbReference type="NCBI Taxonomy" id="399045"/>
    <lineage>
        <taxon>Eukaryota</taxon>
        <taxon>Metazoa</taxon>
        <taxon>Ecdysozoa</taxon>
        <taxon>Arthropoda</taxon>
        <taxon>Crustacea</taxon>
        <taxon>Oligostraca</taxon>
        <taxon>Ostracoda</taxon>
        <taxon>Podocopa</taxon>
        <taxon>Podocopida</taxon>
        <taxon>Cypridocopina</taxon>
        <taxon>Cypridoidea</taxon>
        <taxon>Cyprididae</taxon>
        <taxon>Notodromas</taxon>
    </lineage>
</organism>
<dbReference type="InterPro" id="IPR040479">
    <property type="entry name" value="CLIP_SPH_mas"/>
</dbReference>
<dbReference type="EMBL" id="CAJPEX010006294">
    <property type="protein sequence ID" value="CAG0924006.1"/>
    <property type="molecule type" value="Genomic_DNA"/>
</dbReference>
<feature type="domain" description="Protein masquerade clip-domain" evidence="3">
    <location>
        <begin position="91"/>
        <end position="124"/>
    </location>
</feature>
<feature type="region of interest" description="Disordered" evidence="1">
    <location>
        <begin position="368"/>
        <end position="391"/>
    </location>
</feature>
<dbReference type="EMBL" id="OA888331">
    <property type="protein sequence ID" value="CAD7283854.1"/>
    <property type="molecule type" value="Genomic_DNA"/>
</dbReference>
<feature type="domain" description="Protein masquerade clip-domain" evidence="3">
    <location>
        <begin position="312"/>
        <end position="344"/>
    </location>
</feature>
<gene>
    <name evidence="4" type="ORF">NMOB1V02_LOCUS11464</name>
</gene>
<evidence type="ECO:0000313" key="5">
    <source>
        <dbReference type="Proteomes" id="UP000678499"/>
    </source>
</evidence>
<keyword evidence="2" id="KW-0732">Signal</keyword>
<feature type="region of interest" description="Disordered" evidence="1">
    <location>
        <begin position="34"/>
        <end position="70"/>
    </location>
</feature>
<evidence type="ECO:0000256" key="1">
    <source>
        <dbReference type="SAM" id="MobiDB-lite"/>
    </source>
</evidence>
<feature type="compositionally biased region" description="Low complexity" evidence="1">
    <location>
        <begin position="528"/>
        <end position="545"/>
    </location>
</feature>
<feature type="compositionally biased region" description="Low complexity" evidence="1">
    <location>
        <begin position="495"/>
        <end position="505"/>
    </location>
</feature>
<accession>A0A7R9BZ41</accession>
<dbReference type="OrthoDB" id="6437225at2759"/>